<protein>
    <submittedName>
        <fullName evidence="2">Uncharacterized protein</fullName>
    </submittedName>
</protein>
<dbReference type="GO" id="GO:0005758">
    <property type="term" value="C:mitochondrial intermembrane space"/>
    <property type="evidence" value="ECO:0007669"/>
    <property type="project" value="InterPro"/>
</dbReference>
<proteinExistence type="inferred from homology"/>
<dbReference type="AlphaFoldDB" id="A0A1E3HVV1"/>
<dbReference type="RefSeq" id="XP_018995010.1">
    <property type="nucleotide sequence ID" value="XM_019136341.1"/>
</dbReference>
<dbReference type="EMBL" id="AWGJ01000004">
    <property type="protein sequence ID" value="ODN80444.1"/>
    <property type="molecule type" value="Genomic_DNA"/>
</dbReference>
<dbReference type="OrthoDB" id="5593818at2759"/>
<evidence type="ECO:0000313" key="3">
    <source>
        <dbReference type="Proteomes" id="UP000094065"/>
    </source>
</evidence>
<evidence type="ECO:0000313" key="2">
    <source>
        <dbReference type="EMBL" id="ODN80444.1"/>
    </source>
</evidence>
<organism evidence="2 3">
    <name type="scientific">Cryptococcus amylolentus CBS 6039</name>
    <dbReference type="NCBI Taxonomy" id="1295533"/>
    <lineage>
        <taxon>Eukaryota</taxon>
        <taxon>Fungi</taxon>
        <taxon>Dikarya</taxon>
        <taxon>Basidiomycota</taxon>
        <taxon>Agaricomycotina</taxon>
        <taxon>Tremellomycetes</taxon>
        <taxon>Tremellales</taxon>
        <taxon>Cryptococcaceae</taxon>
        <taxon>Cryptococcus</taxon>
    </lineage>
</organism>
<reference evidence="2 3" key="1">
    <citation type="submission" date="2016-06" db="EMBL/GenBank/DDBJ databases">
        <title>Evolution of pathogenesis and genome organization in the Tremellales.</title>
        <authorList>
            <person name="Cuomo C."/>
            <person name="Litvintseva A."/>
            <person name="Heitman J."/>
            <person name="Chen Y."/>
            <person name="Sun S."/>
            <person name="Springer D."/>
            <person name="Dromer F."/>
            <person name="Young S."/>
            <person name="Zeng Q."/>
            <person name="Chapman S."/>
            <person name="Gujja S."/>
            <person name="Saif S."/>
            <person name="Birren B."/>
        </authorList>
    </citation>
    <scope>NUCLEOTIDE SEQUENCE [LARGE SCALE GENOMIC DNA]</scope>
    <source>
        <strain evidence="2 3">CBS 6039</strain>
    </source>
</reference>
<comment type="caution">
    <text evidence="2">The sequence shown here is derived from an EMBL/GenBank/DDBJ whole genome shotgun (WGS) entry which is preliminary data.</text>
</comment>
<dbReference type="PANTHER" id="PTHR31905">
    <property type="entry name" value="COILED-COIL DOMAIN-CONTAINING PROTEIN 58"/>
    <property type="match status" value="1"/>
</dbReference>
<dbReference type="GeneID" id="30153993"/>
<name>A0A1E3HVV1_9TREE</name>
<gene>
    <name evidence="2" type="ORF">L202_02684</name>
</gene>
<dbReference type="PANTHER" id="PTHR31905:SF2">
    <property type="entry name" value="PROTEIN MIX23"/>
    <property type="match status" value="1"/>
</dbReference>
<dbReference type="Proteomes" id="UP000094065">
    <property type="component" value="Unassembled WGS sequence"/>
</dbReference>
<accession>A0A1E3HVV1</accession>
<evidence type="ECO:0000256" key="1">
    <source>
        <dbReference type="ARBA" id="ARBA00024204"/>
    </source>
</evidence>
<sequence>MPYLPFGTPSAYTDSFPAPPPKHVTVTADTCFNLTVFREIVRQYRKLDDQIIIRLNRAQAELRDQSRTLGSSWIPAKSMDGAEGMCVKLWAEMMEGWVHRQTLLTFCQQSVKSSEQVNVQEGGHARGLREAEVLGDQLASEESIEAIIRKRTLDAFKSRCPYFHPSDLNSRSWWNLADQGFKGHISEPSS</sequence>
<dbReference type="Pfam" id="PF09774">
    <property type="entry name" value="MIX23"/>
    <property type="match status" value="2"/>
</dbReference>
<keyword evidence="3" id="KW-1185">Reference proteome</keyword>
<dbReference type="STRING" id="1295533.A0A1E3HVV1"/>
<comment type="similarity">
    <text evidence="1">Belongs to the MIX23 family.</text>
</comment>
<dbReference type="InterPro" id="IPR019171">
    <property type="entry name" value="MIX23"/>
</dbReference>